<dbReference type="InterPro" id="IPR017583">
    <property type="entry name" value="Tagatose/fructose_Pkinase"/>
</dbReference>
<dbReference type="Pfam" id="PF00294">
    <property type="entry name" value="PfkB"/>
    <property type="match status" value="1"/>
</dbReference>
<dbReference type="Gene3D" id="3.40.1190.20">
    <property type="match status" value="1"/>
</dbReference>
<dbReference type="PANTHER" id="PTHR46566">
    <property type="entry name" value="1-PHOSPHOFRUCTOKINASE-RELATED"/>
    <property type="match status" value="1"/>
</dbReference>
<dbReference type="RefSeq" id="WP_331213121.1">
    <property type="nucleotide sequence ID" value="NZ_JAZGQK010000003.1"/>
</dbReference>
<organism evidence="9 10">
    <name type="scientific">Plantactinospora sonchi</name>
    <dbReference type="NCBI Taxonomy" id="1544735"/>
    <lineage>
        <taxon>Bacteria</taxon>
        <taxon>Bacillati</taxon>
        <taxon>Actinomycetota</taxon>
        <taxon>Actinomycetes</taxon>
        <taxon>Micromonosporales</taxon>
        <taxon>Micromonosporaceae</taxon>
        <taxon>Plantactinospora</taxon>
    </lineage>
</organism>
<feature type="compositionally biased region" description="Basic and acidic residues" evidence="7">
    <location>
        <begin position="303"/>
        <end position="312"/>
    </location>
</feature>
<evidence type="ECO:0000256" key="4">
    <source>
        <dbReference type="ARBA" id="ARBA00022777"/>
    </source>
</evidence>
<gene>
    <name evidence="9" type="primary">pfkB</name>
    <name evidence="9" type="ORF">V1633_05865</name>
</gene>
<dbReference type="EMBL" id="JAZGQK010000003">
    <property type="protein sequence ID" value="MEE6258018.1"/>
    <property type="molecule type" value="Genomic_DNA"/>
</dbReference>
<keyword evidence="4" id="KW-0418">Kinase</keyword>
<comment type="similarity">
    <text evidence="1">Belongs to the carbohydrate kinase PfkB family.</text>
</comment>
<name>A0ABU7RNF1_9ACTN</name>
<evidence type="ECO:0000256" key="3">
    <source>
        <dbReference type="ARBA" id="ARBA00022741"/>
    </source>
</evidence>
<feature type="domain" description="Carbohydrate kinase PfkB" evidence="8">
    <location>
        <begin position="15"/>
        <end position="288"/>
    </location>
</feature>
<keyword evidence="3" id="KW-0547">Nucleotide-binding</keyword>
<reference evidence="9 10" key="1">
    <citation type="submission" date="2024-01" db="EMBL/GenBank/DDBJ databases">
        <title>Genome insights into Plantactinospora sonchi sp. nov.</title>
        <authorList>
            <person name="Wang L."/>
        </authorList>
    </citation>
    <scope>NUCLEOTIDE SEQUENCE [LARGE SCALE GENOMIC DNA]</scope>
    <source>
        <strain evidence="9 10">NEAU-QY2</strain>
    </source>
</reference>
<dbReference type="PANTHER" id="PTHR46566:SF5">
    <property type="entry name" value="1-PHOSPHOFRUCTOKINASE"/>
    <property type="match status" value="1"/>
</dbReference>
<accession>A0ABU7RNF1</accession>
<dbReference type="SUPFAM" id="SSF53613">
    <property type="entry name" value="Ribokinase-like"/>
    <property type="match status" value="1"/>
</dbReference>
<evidence type="ECO:0000256" key="6">
    <source>
        <dbReference type="PIRNR" id="PIRNR000535"/>
    </source>
</evidence>
<sequence length="325" mass="32943">MILTLTPNPSVDRTVPVDALPRGAVIRSRRGRSEPSGKGVNVALALRSHGRSATAVLPVGGPVGAQLSQMLRLAGLPVREVPVRGGIRSNISLVEPDGTVTKVNEPGPELDAGETEALVCAVLDDLAGVSWLACCGSLPDGVPPDLYAGLAEAARSRGVRVAVDTSGEPLRASLAGRPDLVKPNTAELAHLVGRPLRTFGDVIDAARQVRRLGADAVLASLGADGALLVEAGGVRHAETRVARVVSAVGAGDAALAGFLYGGGAGMAALRTAVAWGAAAVQHEGTLFSAVDPAQTVLVSTEVDPGRPLRDPHVPASSPAPRPPAS</sequence>
<dbReference type="NCBIfam" id="TIGR03168">
    <property type="entry name" value="1-PFK"/>
    <property type="match status" value="1"/>
</dbReference>
<dbReference type="CDD" id="cd01164">
    <property type="entry name" value="FruK_PfkB_like"/>
    <property type="match status" value="1"/>
</dbReference>
<dbReference type="EC" id="2.7.1.56" evidence="9"/>
<protein>
    <submittedName>
        <fullName evidence="9">1-phosphofructokinase</fullName>
        <ecNumber evidence="9">2.7.1.56</ecNumber>
    </submittedName>
</protein>
<dbReference type="PIRSF" id="PIRSF000535">
    <property type="entry name" value="1PFK/6PFK/LacC"/>
    <property type="match status" value="1"/>
</dbReference>
<evidence type="ECO:0000256" key="5">
    <source>
        <dbReference type="ARBA" id="ARBA00022840"/>
    </source>
</evidence>
<dbReference type="InterPro" id="IPR029056">
    <property type="entry name" value="Ribokinase-like"/>
</dbReference>
<feature type="region of interest" description="Disordered" evidence="7">
    <location>
        <begin position="301"/>
        <end position="325"/>
    </location>
</feature>
<keyword evidence="2 6" id="KW-0808">Transferase</keyword>
<evidence type="ECO:0000256" key="7">
    <source>
        <dbReference type="SAM" id="MobiDB-lite"/>
    </source>
</evidence>
<evidence type="ECO:0000313" key="10">
    <source>
        <dbReference type="Proteomes" id="UP001332243"/>
    </source>
</evidence>
<dbReference type="GO" id="GO:0008662">
    <property type="term" value="F:1-phosphofructokinase activity"/>
    <property type="evidence" value="ECO:0007669"/>
    <property type="project" value="UniProtKB-EC"/>
</dbReference>
<evidence type="ECO:0000256" key="1">
    <source>
        <dbReference type="ARBA" id="ARBA00010688"/>
    </source>
</evidence>
<evidence type="ECO:0000256" key="2">
    <source>
        <dbReference type="ARBA" id="ARBA00022679"/>
    </source>
</evidence>
<proteinExistence type="inferred from homology"/>
<keyword evidence="10" id="KW-1185">Reference proteome</keyword>
<keyword evidence="5" id="KW-0067">ATP-binding</keyword>
<evidence type="ECO:0000313" key="9">
    <source>
        <dbReference type="EMBL" id="MEE6258018.1"/>
    </source>
</evidence>
<dbReference type="InterPro" id="IPR011611">
    <property type="entry name" value="PfkB_dom"/>
</dbReference>
<dbReference type="InterPro" id="IPR022463">
    <property type="entry name" value="1-PFruKinase"/>
</dbReference>
<dbReference type="Proteomes" id="UP001332243">
    <property type="component" value="Unassembled WGS sequence"/>
</dbReference>
<comment type="caution">
    <text evidence="9">The sequence shown here is derived from an EMBL/GenBank/DDBJ whole genome shotgun (WGS) entry which is preliminary data.</text>
</comment>
<evidence type="ECO:0000259" key="8">
    <source>
        <dbReference type="Pfam" id="PF00294"/>
    </source>
</evidence>
<dbReference type="NCBIfam" id="TIGR03828">
    <property type="entry name" value="pfkB"/>
    <property type="match status" value="1"/>
</dbReference>